<dbReference type="KEGG" id="hlc:CHINAEXTREME00270"/>
<dbReference type="InterPro" id="IPR020945">
    <property type="entry name" value="DMSO/NO3_reduct_chaperone"/>
</dbReference>
<dbReference type="EMBL" id="CP019285">
    <property type="protein sequence ID" value="APW96289.1"/>
    <property type="molecule type" value="Genomic_DNA"/>
</dbReference>
<evidence type="ECO:0000256" key="1">
    <source>
        <dbReference type="ARBA" id="ARBA00023186"/>
    </source>
</evidence>
<accession>A0A1P8LKI0</accession>
<dbReference type="PANTHER" id="PTHR34227:SF1">
    <property type="entry name" value="DIMETHYL SULFOXIDE REDUCTASE CHAPERONE-RELATED"/>
    <property type="match status" value="1"/>
</dbReference>
<name>A0A1P8LKI0_NATLA</name>
<dbReference type="GeneID" id="30919513"/>
<dbReference type="InterPro" id="IPR050289">
    <property type="entry name" value="TorD/DmsD_chaperones"/>
</dbReference>
<dbReference type="AlphaFoldDB" id="A0A1P8LKI0"/>
<evidence type="ECO:0000313" key="2">
    <source>
        <dbReference type="EMBL" id="APW96289.1"/>
    </source>
</evidence>
<dbReference type="PANTHER" id="PTHR34227">
    <property type="entry name" value="CHAPERONE PROTEIN YCDY"/>
    <property type="match status" value="1"/>
</dbReference>
<evidence type="ECO:0000313" key="3">
    <source>
        <dbReference type="Proteomes" id="UP000186547"/>
    </source>
</evidence>
<dbReference type="SUPFAM" id="SSF89155">
    <property type="entry name" value="TorD-like"/>
    <property type="match status" value="1"/>
</dbReference>
<reference evidence="2 3" key="1">
    <citation type="journal article" date="2011" name="J. Bacteriol.">
        <title>Genome sequence of Halobiforma lacisalsi AJ5, an extremely halophilic archaeon which harbors a bop gene.</title>
        <authorList>
            <person name="Jiang X."/>
            <person name="Wang S."/>
            <person name="Cheng H."/>
            <person name="Huo Y."/>
            <person name="Zhang X."/>
            <person name="Zhu X."/>
            <person name="Han X."/>
            <person name="Ni P."/>
            <person name="Wu M."/>
        </authorList>
    </citation>
    <scope>NUCLEOTIDE SEQUENCE [LARGE SCALE GENOMIC DNA]</scope>
    <source>
        <strain evidence="2 3">AJ5</strain>
    </source>
</reference>
<keyword evidence="1" id="KW-0143">Chaperone</keyword>
<organism evidence="2 3">
    <name type="scientific">Natronobacterium lacisalsi AJ5</name>
    <dbReference type="NCBI Taxonomy" id="358396"/>
    <lineage>
        <taxon>Archaea</taxon>
        <taxon>Methanobacteriati</taxon>
        <taxon>Methanobacteriota</taxon>
        <taxon>Stenosarchaea group</taxon>
        <taxon>Halobacteria</taxon>
        <taxon>Halobacteriales</taxon>
        <taxon>Natrialbaceae</taxon>
        <taxon>Natronobacterium</taxon>
    </lineage>
</organism>
<dbReference type="Proteomes" id="UP000186547">
    <property type="component" value="Chromosome"/>
</dbReference>
<dbReference type="RefSeq" id="WP_076738679.1">
    <property type="nucleotide sequence ID" value="NZ_CP019285.1"/>
</dbReference>
<protein>
    <submittedName>
        <fullName evidence="2">Cytoplasmic chaperone TorD family protein</fullName>
    </submittedName>
</protein>
<proteinExistence type="predicted"/>
<sequence>MSGVRSERAETEPAAAELATGYAMLARCWRQPTADVVDAVTTELLEEVDPAVTEANIERLRTEHARLFVGPGDPPCPPYESVYRDDGDVLGPTTRAAVEWYRAYDLGLDPDWPDLPDHIATELEFAAHLLERGEVDACEQFLDEHLRQWTGEFLEAVRAETREPYYEALATATEAAISAEQR</sequence>
<dbReference type="InterPro" id="IPR036411">
    <property type="entry name" value="TorD-like_sf"/>
</dbReference>
<dbReference type="Gene3D" id="1.10.3480.10">
    <property type="entry name" value="TorD-like"/>
    <property type="match status" value="1"/>
</dbReference>
<gene>
    <name evidence="2" type="ORF">CHINAEXTREME_00270</name>
</gene>
<dbReference type="Pfam" id="PF02613">
    <property type="entry name" value="Nitrate_red_del"/>
    <property type="match status" value="1"/>
</dbReference>